<dbReference type="EMBL" id="QGKR01000116">
    <property type="protein sequence ID" value="PWR12071.1"/>
    <property type="molecule type" value="Genomic_DNA"/>
</dbReference>
<evidence type="ECO:0000313" key="2">
    <source>
        <dbReference type="Proteomes" id="UP000245410"/>
    </source>
</evidence>
<dbReference type="Pfam" id="PF11848">
    <property type="entry name" value="DUF3368"/>
    <property type="match status" value="1"/>
</dbReference>
<protein>
    <recommendedName>
        <fullName evidence="3">PIN domain-containing protein</fullName>
    </recommendedName>
</protein>
<organism evidence="1 2">
    <name type="scientific">Micromonospora acroterricola</name>
    <dbReference type="NCBI Taxonomy" id="2202421"/>
    <lineage>
        <taxon>Bacteria</taxon>
        <taxon>Bacillati</taxon>
        <taxon>Actinomycetota</taxon>
        <taxon>Actinomycetes</taxon>
        <taxon>Micromonosporales</taxon>
        <taxon>Micromonosporaceae</taxon>
        <taxon>Micromonospora</taxon>
    </lineage>
</organism>
<dbReference type="AlphaFoldDB" id="A0A317DAZ9"/>
<dbReference type="CDD" id="cd09854">
    <property type="entry name" value="PIN_VapC-like"/>
    <property type="match status" value="1"/>
</dbReference>
<dbReference type="SUPFAM" id="SSF88723">
    <property type="entry name" value="PIN domain-like"/>
    <property type="match status" value="1"/>
</dbReference>
<proteinExistence type="predicted"/>
<sequence length="203" mass="22045">MSNAALDCEPLLVFDTTVLHHFALADRLDVLADLIVGRRAATTAVVLDELRTSAEREPALTAALKLAWIDVIALDTITEIRCFSDWVRRIGADRRDVGEASVFAAAEIHGGTAVTDDRTATKVGRAYGLEVHGTIWLLADRCRSGRLTEVNAGAIIDALRETQHRLPCTGAEFSSYARKAGLLQLNPPPYIPGPTRPPTIHQV</sequence>
<evidence type="ECO:0008006" key="3">
    <source>
        <dbReference type="Google" id="ProtNLM"/>
    </source>
</evidence>
<dbReference type="OrthoDB" id="3691597at2"/>
<comment type="caution">
    <text evidence="1">The sequence shown here is derived from an EMBL/GenBank/DDBJ whole genome shotgun (WGS) entry which is preliminary data.</text>
</comment>
<reference evidence="1 2" key="1">
    <citation type="submission" date="2018-05" db="EMBL/GenBank/DDBJ databases">
        <title>Micromonospora atacamensis sp. nov., a novel actinobacteria isolated from high altitude Atacama Desert soil.</title>
        <authorList>
            <person name="Carro L."/>
            <person name="Golinska P."/>
            <person name="Klenk H.-P."/>
            <person name="Goodfellow M."/>
        </authorList>
    </citation>
    <scope>NUCLEOTIDE SEQUENCE [LARGE SCALE GENOMIC DNA]</scope>
    <source>
        <strain evidence="1 2">5R2A7</strain>
    </source>
</reference>
<dbReference type="RefSeq" id="WP_109816078.1">
    <property type="nucleotide sequence ID" value="NZ_QGKR01000116.1"/>
</dbReference>
<dbReference type="Proteomes" id="UP000245410">
    <property type="component" value="Unassembled WGS sequence"/>
</dbReference>
<evidence type="ECO:0000313" key="1">
    <source>
        <dbReference type="EMBL" id="PWR12071.1"/>
    </source>
</evidence>
<dbReference type="PANTHER" id="PTHR39550:SF1">
    <property type="entry name" value="SLL0658 PROTEIN"/>
    <property type="match status" value="1"/>
</dbReference>
<accession>A0A317DAZ9</accession>
<gene>
    <name evidence="1" type="ORF">DKT68_03995</name>
</gene>
<name>A0A317DAZ9_9ACTN</name>
<dbReference type="InterPro" id="IPR021799">
    <property type="entry name" value="PIN-like_prokaryotic"/>
</dbReference>
<keyword evidence="2" id="KW-1185">Reference proteome</keyword>
<dbReference type="PANTHER" id="PTHR39550">
    <property type="entry name" value="SLL0658 PROTEIN"/>
    <property type="match status" value="1"/>
</dbReference>
<dbReference type="InterPro" id="IPR029060">
    <property type="entry name" value="PIN-like_dom_sf"/>
</dbReference>